<keyword evidence="4" id="KW-1185">Reference proteome</keyword>
<proteinExistence type="predicted"/>
<dbReference type="Gene3D" id="3.40.800.20">
    <property type="entry name" value="Histone deacetylase domain"/>
    <property type="match status" value="1"/>
</dbReference>
<evidence type="ECO:0000256" key="2">
    <source>
        <dbReference type="ARBA" id="ARBA00022853"/>
    </source>
</evidence>
<dbReference type="EMBL" id="JACEIK010000759">
    <property type="protein sequence ID" value="MCD7461845.1"/>
    <property type="molecule type" value="Genomic_DNA"/>
</dbReference>
<dbReference type="Proteomes" id="UP000823775">
    <property type="component" value="Unassembled WGS sequence"/>
</dbReference>
<keyword evidence="1" id="KW-0678">Repressor</keyword>
<organism evidence="3 4">
    <name type="scientific">Datura stramonium</name>
    <name type="common">Jimsonweed</name>
    <name type="synonym">Common thornapple</name>
    <dbReference type="NCBI Taxonomy" id="4076"/>
    <lineage>
        <taxon>Eukaryota</taxon>
        <taxon>Viridiplantae</taxon>
        <taxon>Streptophyta</taxon>
        <taxon>Embryophyta</taxon>
        <taxon>Tracheophyta</taxon>
        <taxon>Spermatophyta</taxon>
        <taxon>Magnoliopsida</taxon>
        <taxon>eudicotyledons</taxon>
        <taxon>Gunneridae</taxon>
        <taxon>Pentapetalae</taxon>
        <taxon>asterids</taxon>
        <taxon>lamiids</taxon>
        <taxon>Solanales</taxon>
        <taxon>Solanaceae</taxon>
        <taxon>Solanoideae</taxon>
        <taxon>Datureae</taxon>
        <taxon>Datura</taxon>
    </lineage>
</organism>
<name>A0ABS8SSU1_DATST</name>
<evidence type="ECO:0000313" key="3">
    <source>
        <dbReference type="EMBL" id="MCD7461845.1"/>
    </source>
</evidence>
<comment type="caution">
    <text evidence="3">The sequence shown here is derived from an EMBL/GenBank/DDBJ whole genome shotgun (WGS) entry which is preliminary data.</text>
</comment>
<accession>A0ABS8SSU1</accession>
<dbReference type="InterPro" id="IPR023696">
    <property type="entry name" value="Ureohydrolase_dom_sf"/>
</dbReference>
<dbReference type="SUPFAM" id="SSF52768">
    <property type="entry name" value="Arginase/deacetylase"/>
    <property type="match status" value="1"/>
</dbReference>
<keyword evidence="2" id="KW-0156">Chromatin regulator</keyword>
<protein>
    <submittedName>
        <fullName evidence="3">Uncharacterized protein</fullName>
    </submittedName>
</protein>
<reference evidence="3 4" key="1">
    <citation type="journal article" date="2021" name="BMC Genomics">
        <title>Datura genome reveals duplications of psychoactive alkaloid biosynthetic genes and high mutation rate following tissue culture.</title>
        <authorList>
            <person name="Rajewski A."/>
            <person name="Carter-House D."/>
            <person name="Stajich J."/>
            <person name="Litt A."/>
        </authorList>
    </citation>
    <scope>NUCLEOTIDE SEQUENCE [LARGE SCALE GENOMIC DNA]</scope>
    <source>
        <strain evidence="3">AR-01</strain>
    </source>
</reference>
<evidence type="ECO:0000256" key="1">
    <source>
        <dbReference type="ARBA" id="ARBA00022491"/>
    </source>
</evidence>
<sequence length="87" mass="9605">MEFQVAEKKFDPDLVVYNAGTDILDGDPLGRLKISLMALLVGTKSFQVCSREASPCHAHIRLHLSPILYIAPGHLLILVDMPYVTSN</sequence>
<gene>
    <name evidence="3" type="ORF">HAX54_047234</name>
</gene>
<dbReference type="InterPro" id="IPR037138">
    <property type="entry name" value="His_deacetylse_dom_sf"/>
</dbReference>
<evidence type="ECO:0000313" key="4">
    <source>
        <dbReference type="Proteomes" id="UP000823775"/>
    </source>
</evidence>